<keyword evidence="8" id="KW-0479">Metal-binding</keyword>
<dbReference type="PRINTS" id="PR00289">
    <property type="entry name" value="DISINTEGRIN"/>
</dbReference>
<feature type="disulfide bond" evidence="6">
    <location>
        <begin position="306"/>
        <end position="326"/>
    </location>
</feature>
<dbReference type="InterPro" id="IPR001590">
    <property type="entry name" value="Peptidase_M12B"/>
</dbReference>
<dbReference type="GO" id="GO:0046872">
    <property type="term" value="F:metal ion binding"/>
    <property type="evidence" value="ECO:0007669"/>
    <property type="project" value="UniProtKB-KW"/>
</dbReference>
<evidence type="ECO:0000256" key="10">
    <source>
        <dbReference type="SAM" id="Phobius"/>
    </source>
</evidence>
<dbReference type="PROSITE" id="PS00427">
    <property type="entry name" value="DISINTEGRIN_1"/>
    <property type="match status" value="1"/>
</dbReference>
<evidence type="ECO:0000256" key="8">
    <source>
        <dbReference type="PROSITE-ProRule" id="PRU00276"/>
    </source>
</evidence>
<dbReference type="Proteomes" id="UP000812440">
    <property type="component" value="Chromosome 3"/>
</dbReference>
<dbReference type="EMBL" id="JAACNH010000006">
    <property type="protein sequence ID" value="KAG8441188.1"/>
    <property type="molecule type" value="Genomic_DNA"/>
</dbReference>
<keyword evidence="15" id="KW-1185">Reference proteome</keyword>
<evidence type="ECO:0000256" key="5">
    <source>
        <dbReference type="ARBA" id="ARBA00023157"/>
    </source>
</evidence>
<dbReference type="OrthoDB" id="5951731at2759"/>
<feature type="compositionally biased region" description="Basic and acidic residues" evidence="9">
    <location>
        <begin position="567"/>
        <end position="582"/>
    </location>
</feature>
<feature type="active site" evidence="8">
    <location>
        <position position="181"/>
    </location>
</feature>
<dbReference type="Pfam" id="PF01421">
    <property type="entry name" value="Reprolysin"/>
    <property type="match status" value="1"/>
</dbReference>
<keyword evidence="5 7" id="KW-1015">Disulfide bond</keyword>
<dbReference type="SUPFAM" id="SSF55486">
    <property type="entry name" value="Metalloproteases ('zincins'), catalytic domain"/>
    <property type="match status" value="1"/>
</dbReference>
<dbReference type="InterPro" id="IPR006586">
    <property type="entry name" value="ADAM_Cys-rich"/>
</dbReference>
<feature type="region of interest" description="Disordered" evidence="9">
    <location>
        <begin position="1"/>
        <end position="25"/>
    </location>
</feature>
<dbReference type="InterPro" id="IPR001762">
    <property type="entry name" value="Disintegrin_dom"/>
</dbReference>
<feature type="compositionally biased region" description="Pro residues" evidence="9">
    <location>
        <begin position="606"/>
        <end position="626"/>
    </location>
</feature>
<dbReference type="CDD" id="cd04269">
    <property type="entry name" value="ZnMc_adamalysin_II_like"/>
    <property type="match status" value="1"/>
</dbReference>
<keyword evidence="2 10" id="KW-0812">Transmembrane</keyword>
<dbReference type="PROSITE" id="PS50214">
    <property type="entry name" value="DISINTEGRIN_2"/>
    <property type="match status" value="1"/>
</dbReference>
<dbReference type="PROSITE" id="PS50026">
    <property type="entry name" value="EGF_3"/>
    <property type="match status" value="1"/>
</dbReference>
<dbReference type="InterPro" id="IPR018358">
    <property type="entry name" value="Disintegrin_CS"/>
</dbReference>
<dbReference type="Gene3D" id="4.10.70.10">
    <property type="entry name" value="Disintegrin domain"/>
    <property type="match status" value="1"/>
</dbReference>
<evidence type="ECO:0000259" key="13">
    <source>
        <dbReference type="PROSITE" id="PS50215"/>
    </source>
</evidence>
<dbReference type="PROSITE" id="PS01186">
    <property type="entry name" value="EGF_2"/>
    <property type="match status" value="1"/>
</dbReference>
<evidence type="ECO:0000313" key="14">
    <source>
        <dbReference type="EMBL" id="KAG8441188.1"/>
    </source>
</evidence>
<sequence>MEDVKREEPMLCGVATPDKEHDLAHNPPSMTQLLREETSDPPQTRYVELFLVVDKERYDLLNRNETAVRAEMVQLSNYLDSMYRMLNIRIVLVGLEIWTYGNKIDIEGTAGEVLGRFVQWRERELITLRRHDSAQFVLKRGFGGTAGMAFVGTVCSRSHAGGINVFPHNNVQSFASIVAHELGHNLGMNHDDGRPCLCSVGTCIMNSGATGSKNFSSCSEEDFEKLTLNKGGTCLLNMPNPDEAYSAPFCGNKLVDMGEECDCGSVKECEKDPCCEPGTCKLRSGSQCAYGTCCQNCRFSPGGTVCRGVANECDLPEYCNGSSAFCQSDVFILNGHPCQNNKAYCYNGVCQFYDAQCQAIFGSKAKSAPPICFQEVNSKGDRFGNCGYQGSDYRKCDTRNARCGKLQCENVETMPVFGIKPSVITTPIKDTVCYGVDFQLGSDVPDPAMVNEGTKCDEGKVCSNFQCVNASVLKYDCDVQNKCGSNGVCNSNKNCHCNEGWAFPTCQTKGYGGSIDSGPTYNDKDTSLRDGLLVFFFLIVPLLALGAFIFLRRNELKRRFCRKKRAQSHEVNNKNQTVEDRQTAGPPRNVPNAARGRGIVNTGPPRNVPLIPPSRGPPASGPPRSVPNPARDGGSYDLGQPRKVPPSGPSRNTPATSPPHDNPYKPSNPAVPTYMVKQPQHTPSRPPLPHQREGYSNVTPSRPPPAPPV</sequence>
<feature type="disulfide bond" evidence="7">
    <location>
        <begin position="497"/>
        <end position="506"/>
    </location>
</feature>
<dbReference type="Pfam" id="PF00200">
    <property type="entry name" value="Disintegrin"/>
    <property type="match status" value="1"/>
</dbReference>
<organism evidence="14 15">
    <name type="scientific">Hymenochirus boettgeri</name>
    <name type="common">Congo dwarf clawed frog</name>
    <dbReference type="NCBI Taxonomy" id="247094"/>
    <lineage>
        <taxon>Eukaryota</taxon>
        <taxon>Metazoa</taxon>
        <taxon>Chordata</taxon>
        <taxon>Craniata</taxon>
        <taxon>Vertebrata</taxon>
        <taxon>Euteleostomi</taxon>
        <taxon>Amphibia</taxon>
        <taxon>Batrachia</taxon>
        <taxon>Anura</taxon>
        <taxon>Pipoidea</taxon>
        <taxon>Pipidae</taxon>
        <taxon>Pipinae</taxon>
        <taxon>Hymenochirus</taxon>
    </lineage>
</organism>
<evidence type="ECO:0000256" key="4">
    <source>
        <dbReference type="ARBA" id="ARBA00023136"/>
    </source>
</evidence>
<dbReference type="Pfam" id="PF08516">
    <property type="entry name" value="ADAM_CR"/>
    <property type="match status" value="1"/>
</dbReference>
<dbReference type="PANTHER" id="PTHR11905">
    <property type="entry name" value="ADAM A DISINTEGRIN AND METALLOPROTEASE DOMAIN"/>
    <property type="match status" value="1"/>
</dbReference>
<keyword evidence="3 10" id="KW-1133">Transmembrane helix</keyword>
<feature type="domain" description="Peptidase M12B" evidence="13">
    <location>
        <begin position="45"/>
        <end position="239"/>
    </location>
</feature>
<dbReference type="Gene3D" id="3.40.390.10">
    <property type="entry name" value="Collagenase (Catalytic Domain)"/>
    <property type="match status" value="1"/>
</dbReference>
<name>A0A8T2JCD3_9PIPI</name>
<dbReference type="InterPro" id="IPR034027">
    <property type="entry name" value="Reprolysin_adamalysin"/>
</dbReference>
<evidence type="ECO:0000256" key="7">
    <source>
        <dbReference type="PROSITE-ProRule" id="PRU00076"/>
    </source>
</evidence>
<keyword evidence="7" id="KW-0245">EGF-like domain</keyword>
<evidence type="ECO:0000256" key="1">
    <source>
        <dbReference type="ARBA" id="ARBA00004167"/>
    </source>
</evidence>
<comment type="caution">
    <text evidence="7">Lacks conserved residue(s) required for the propagation of feature annotation.</text>
</comment>
<evidence type="ECO:0000313" key="15">
    <source>
        <dbReference type="Proteomes" id="UP000812440"/>
    </source>
</evidence>
<dbReference type="GO" id="GO:0004222">
    <property type="term" value="F:metalloendopeptidase activity"/>
    <property type="evidence" value="ECO:0007669"/>
    <property type="project" value="InterPro"/>
</dbReference>
<dbReference type="SMART" id="SM00608">
    <property type="entry name" value="ACR"/>
    <property type="match status" value="1"/>
</dbReference>
<feature type="disulfide bond" evidence="8">
    <location>
        <begin position="198"/>
        <end position="203"/>
    </location>
</feature>
<dbReference type="GO" id="GO:0005886">
    <property type="term" value="C:plasma membrane"/>
    <property type="evidence" value="ECO:0007669"/>
    <property type="project" value="TreeGrafter"/>
</dbReference>
<dbReference type="PANTHER" id="PTHR11905:SF136">
    <property type="entry name" value="DISINTEGRIN AND METALLOPROTEINASE DOMAIN-CONTAINING PROTEIN 9"/>
    <property type="match status" value="1"/>
</dbReference>
<keyword evidence="8" id="KW-0862">Zinc</keyword>
<dbReference type="SUPFAM" id="SSF57552">
    <property type="entry name" value="Blood coagulation inhibitor (disintegrin)"/>
    <property type="match status" value="1"/>
</dbReference>
<feature type="domain" description="EGF-like" evidence="11">
    <location>
        <begin position="473"/>
        <end position="507"/>
    </location>
</feature>
<feature type="binding site" evidence="8">
    <location>
        <position position="180"/>
    </location>
    <ligand>
        <name>Zn(2+)</name>
        <dbReference type="ChEBI" id="CHEBI:29105"/>
        <note>catalytic</note>
    </ligand>
</feature>
<dbReference type="SMART" id="SM00050">
    <property type="entry name" value="DISIN"/>
    <property type="match status" value="1"/>
</dbReference>
<feature type="transmembrane region" description="Helical" evidence="10">
    <location>
        <begin position="532"/>
        <end position="551"/>
    </location>
</feature>
<evidence type="ECO:0000259" key="11">
    <source>
        <dbReference type="PROSITE" id="PS50026"/>
    </source>
</evidence>
<feature type="domain" description="Disintegrin" evidence="12">
    <location>
        <begin position="247"/>
        <end position="334"/>
    </location>
</feature>
<dbReference type="InterPro" id="IPR036436">
    <property type="entry name" value="Disintegrin_dom_sf"/>
</dbReference>
<evidence type="ECO:0000256" key="2">
    <source>
        <dbReference type="ARBA" id="ARBA00022692"/>
    </source>
</evidence>
<feature type="region of interest" description="Disordered" evidence="9">
    <location>
        <begin position="563"/>
        <end position="709"/>
    </location>
</feature>
<reference evidence="14" key="1">
    <citation type="thesis" date="2020" institute="ProQuest LLC" country="789 East Eisenhower Parkway, Ann Arbor, MI, USA">
        <title>Comparative Genomics and Chromosome Evolution.</title>
        <authorList>
            <person name="Mudd A.B."/>
        </authorList>
    </citation>
    <scope>NUCLEOTIDE SEQUENCE</scope>
    <source>
        <strain evidence="14">Female2</strain>
        <tissue evidence="14">Blood</tissue>
    </source>
</reference>
<feature type="binding site" evidence="8">
    <location>
        <position position="184"/>
    </location>
    <ligand>
        <name>Zn(2+)</name>
        <dbReference type="ChEBI" id="CHEBI:29105"/>
        <note>catalytic</note>
    </ligand>
</feature>
<evidence type="ECO:0000259" key="12">
    <source>
        <dbReference type="PROSITE" id="PS50214"/>
    </source>
</evidence>
<dbReference type="AlphaFoldDB" id="A0A8T2JCD3"/>
<dbReference type="GO" id="GO:0006508">
    <property type="term" value="P:proteolysis"/>
    <property type="evidence" value="ECO:0007669"/>
    <property type="project" value="InterPro"/>
</dbReference>
<dbReference type="FunFam" id="4.10.70.10:FF:000001">
    <property type="entry name" value="Disintegrin and metalloproteinase domain-containing protein 22"/>
    <property type="match status" value="1"/>
</dbReference>
<comment type="subcellular location">
    <subcellularLocation>
        <location evidence="1">Membrane</location>
        <topology evidence="1">Single-pass membrane protein</topology>
    </subcellularLocation>
</comment>
<keyword evidence="4 10" id="KW-0472">Membrane</keyword>
<dbReference type="PROSITE" id="PS50215">
    <property type="entry name" value="ADAM_MEPRO"/>
    <property type="match status" value="1"/>
</dbReference>
<evidence type="ECO:0008006" key="16">
    <source>
        <dbReference type="Google" id="ProtNLM"/>
    </source>
</evidence>
<accession>A0A8T2JCD3</accession>
<gene>
    <name evidence="14" type="ORF">GDO86_006800</name>
</gene>
<protein>
    <recommendedName>
        <fullName evidence="16">Disintegrin and metalloproteinase domain-containing protein 9</fullName>
    </recommendedName>
</protein>
<evidence type="ECO:0000256" key="6">
    <source>
        <dbReference type="PROSITE-ProRule" id="PRU00068"/>
    </source>
</evidence>
<evidence type="ECO:0000256" key="9">
    <source>
        <dbReference type="SAM" id="MobiDB-lite"/>
    </source>
</evidence>
<feature type="binding site" evidence="8">
    <location>
        <position position="190"/>
    </location>
    <ligand>
        <name>Zn(2+)</name>
        <dbReference type="ChEBI" id="CHEBI:29105"/>
        <note>catalytic</note>
    </ligand>
</feature>
<dbReference type="InterPro" id="IPR024079">
    <property type="entry name" value="MetalloPept_cat_dom_sf"/>
</dbReference>
<proteinExistence type="predicted"/>
<evidence type="ECO:0000256" key="3">
    <source>
        <dbReference type="ARBA" id="ARBA00022989"/>
    </source>
</evidence>
<comment type="caution">
    <text evidence="14">The sequence shown here is derived from an EMBL/GenBank/DDBJ whole genome shotgun (WGS) entry which is preliminary data.</text>
</comment>
<dbReference type="FunFam" id="3.40.390.10:FF:000002">
    <property type="entry name" value="Disintegrin and metalloproteinase domain-containing protein 22"/>
    <property type="match status" value="1"/>
</dbReference>
<dbReference type="InterPro" id="IPR000742">
    <property type="entry name" value="EGF"/>
</dbReference>